<accession>A0ABN5X4U3</accession>
<dbReference type="InterPro" id="IPR032875">
    <property type="entry name" value="Succ_CoA_lig_flav_dom"/>
</dbReference>
<reference evidence="3" key="1">
    <citation type="journal article" date="2019" name="Microbiol. Resour. Announc.">
        <title>Complete Genome Sequence of Halomonas olivaria, a Moderately Halophilic Bacterium Isolated from Olive Processing Effluents, Obtained by Nanopore Sequencing.</title>
        <authorList>
            <person name="Nagata S."/>
            <person name="Ii K.M."/>
            <person name="Tsukimi T."/>
            <person name="Miura M.C."/>
            <person name="Galipon J."/>
            <person name="Arakawa K."/>
        </authorList>
    </citation>
    <scope>NUCLEOTIDE SEQUENCE [LARGE SCALE GENOMIC DNA]</scope>
    <source>
        <strain evidence="3">TYRC17</strain>
    </source>
</reference>
<protein>
    <recommendedName>
        <fullName evidence="1">Succinyl-CoA synthetase-like flavodoxin domain-containing protein</fullName>
    </recommendedName>
</protein>
<dbReference type="SUPFAM" id="SSF52210">
    <property type="entry name" value="Succinyl-CoA synthetase domains"/>
    <property type="match status" value="1"/>
</dbReference>
<evidence type="ECO:0000313" key="2">
    <source>
        <dbReference type="EMBL" id="BBI54177.1"/>
    </source>
</evidence>
<proteinExistence type="predicted"/>
<dbReference type="EMBL" id="AP019416">
    <property type="protein sequence ID" value="BBI54177.1"/>
    <property type="molecule type" value="Genomic_DNA"/>
</dbReference>
<sequence length="91" mass="10213">MSSLIATSNEVDLEVSDFVDYLVDDPNTKVIALYLESVRHPARFREVALRARASRWWCSKLAVPKPVPAQQALTPVPWRVKIGFTMPSSVS</sequence>
<feature type="domain" description="Succinyl-CoA synthetase-like flavodoxin" evidence="1">
    <location>
        <begin position="2"/>
        <end position="53"/>
    </location>
</feature>
<dbReference type="InterPro" id="IPR016102">
    <property type="entry name" value="Succinyl-CoA_synth-like"/>
</dbReference>
<keyword evidence="3" id="KW-1185">Reference proteome</keyword>
<evidence type="ECO:0000259" key="1">
    <source>
        <dbReference type="Pfam" id="PF13607"/>
    </source>
</evidence>
<dbReference type="Proteomes" id="UP000289555">
    <property type="component" value="Chromosome"/>
</dbReference>
<evidence type="ECO:0000313" key="3">
    <source>
        <dbReference type="Proteomes" id="UP000289555"/>
    </source>
</evidence>
<dbReference type="Gene3D" id="3.40.50.261">
    <property type="entry name" value="Succinyl-CoA synthetase domains"/>
    <property type="match status" value="1"/>
</dbReference>
<gene>
    <name evidence="2" type="ORF">HORIV_65980</name>
</gene>
<organism evidence="2 3">
    <name type="scientific">Vreelandella olivaria</name>
    <dbReference type="NCBI Taxonomy" id="390919"/>
    <lineage>
        <taxon>Bacteria</taxon>
        <taxon>Pseudomonadati</taxon>
        <taxon>Pseudomonadota</taxon>
        <taxon>Gammaproteobacteria</taxon>
        <taxon>Oceanospirillales</taxon>
        <taxon>Halomonadaceae</taxon>
        <taxon>Vreelandella</taxon>
    </lineage>
</organism>
<dbReference type="Pfam" id="PF13607">
    <property type="entry name" value="Succ_CoA_lig"/>
    <property type="match status" value="1"/>
</dbReference>
<name>A0ABN5X4U3_9GAMM</name>